<evidence type="ECO:0000313" key="3">
    <source>
        <dbReference type="Proteomes" id="UP000011704"/>
    </source>
</evidence>
<dbReference type="EMBL" id="CAQJ01000021">
    <property type="protein sequence ID" value="CCQ89903.1"/>
    <property type="molecule type" value="Genomic_DNA"/>
</dbReference>
<accession>M1YX90</accession>
<dbReference type="Proteomes" id="UP000011704">
    <property type="component" value="Unassembled WGS sequence"/>
</dbReference>
<feature type="compositionally biased region" description="Basic residues" evidence="1">
    <location>
        <begin position="38"/>
        <end position="48"/>
    </location>
</feature>
<dbReference type="InParanoid" id="M1YX90"/>
<protein>
    <submittedName>
        <fullName evidence="2">Uncharacterized protein</fullName>
    </submittedName>
</protein>
<gene>
    <name evidence="2" type="ORF">NITGR_190013</name>
</gene>
<evidence type="ECO:0000313" key="2">
    <source>
        <dbReference type="EMBL" id="CCQ89903.1"/>
    </source>
</evidence>
<dbReference type="RefSeq" id="WP_005006803.1">
    <property type="nucleotide sequence ID" value="NZ_HG422173.1"/>
</dbReference>
<sequence length="64" mass="7343">MFYPVKVLDEDGNIKKVLSPKKLSKEYWGKVFDDKNRASKGKKGKRPATKNDPLLEPDEHALED</sequence>
<name>M1YX90_NITG3</name>
<organism evidence="2 3">
    <name type="scientific">Nitrospina gracilis (strain 3/211)</name>
    <dbReference type="NCBI Taxonomy" id="1266370"/>
    <lineage>
        <taxon>Bacteria</taxon>
        <taxon>Pseudomonadati</taxon>
        <taxon>Nitrospinota/Tectimicrobiota group</taxon>
        <taxon>Nitrospinota</taxon>
        <taxon>Nitrospinia</taxon>
        <taxon>Nitrospinales</taxon>
        <taxon>Nitrospinaceae</taxon>
        <taxon>Nitrospina</taxon>
    </lineage>
</organism>
<evidence type="ECO:0000256" key="1">
    <source>
        <dbReference type="SAM" id="MobiDB-lite"/>
    </source>
</evidence>
<feature type="region of interest" description="Disordered" evidence="1">
    <location>
        <begin position="36"/>
        <end position="64"/>
    </location>
</feature>
<dbReference type="HOGENOM" id="CLU_2863223_0_0_0"/>
<comment type="caution">
    <text evidence="2">The sequence shown here is derived from an EMBL/GenBank/DDBJ whole genome shotgun (WGS) entry which is preliminary data.</text>
</comment>
<proteinExistence type="predicted"/>
<keyword evidence="3" id="KW-1185">Reference proteome</keyword>
<dbReference type="AlphaFoldDB" id="M1YX90"/>
<reference evidence="2 3" key="1">
    <citation type="journal article" date="2013" name="Front. Microbiol.">
        <title>The genome of Nitrospina gracilis illuminates the metabolism and evolution of the major marine nitrite oxidizer.</title>
        <authorList>
            <person name="Luecker S."/>
            <person name="Nowka B."/>
            <person name="Rattei T."/>
            <person name="Spieck E."/>
            <person name="and Daims H."/>
        </authorList>
    </citation>
    <scope>NUCLEOTIDE SEQUENCE [LARGE SCALE GENOMIC DNA]</scope>
    <source>
        <strain evidence="2 3">3/211</strain>
    </source>
</reference>